<feature type="transmembrane region" description="Helical" evidence="6">
    <location>
        <begin position="387"/>
        <end position="405"/>
    </location>
</feature>
<evidence type="ECO:0000256" key="1">
    <source>
        <dbReference type="ARBA" id="ARBA00004141"/>
    </source>
</evidence>
<evidence type="ECO:0008006" key="9">
    <source>
        <dbReference type="Google" id="ProtNLM"/>
    </source>
</evidence>
<feature type="transmembrane region" description="Helical" evidence="6">
    <location>
        <begin position="363"/>
        <end position="381"/>
    </location>
</feature>
<feature type="transmembrane region" description="Helical" evidence="6">
    <location>
        <begin position="146"/>
        <end position="166"/>
    </location>
</feature>
<dbReference type="GO" id="GO:0005886">
    <property type="term" value="C:plasma membrane"/>
    <property type="evidence" value="ECO:0007669"/>
    <property type="project" value="TreeGrafter"/>
</dbReference>
<comment type="subcellular location">
    <subcellularLocation>
        <location evidence="1">Membrane</location>
        <topology evidence="1">Multi-pass membrane protein</topology>
    </subcellularLocation>
</comment>
<feature type="transmembrane region" description="Helical" evidence="6">
    <location>
        <begin position="186"/>
        <end position="207"/>
    </location>
</feature>
<feature type="transmembrane region" description="Helical" evidence="6">
    <location>
        <begin position="321"/>
        <end position="342"/>
    </location>
</feature>
<dbReference type="Gene3D" id="1.10.4160.10">
    <property type="entry name" value="Hydantoin permease"/>
    <property type="match status" value="1"/>
</dbReference>
<feature type="transmembrane region" description="Helical" evidence="6">
    <location>
        <begin position="7"/>
        <end position="26"/>
    </location>
</feature>
<name>A0A2V1JT19_EUBRA</name>
<organism evidence="7 8">
    <name type="scientific">Eubacterium ramulus</name>
    <dbReference type="NCBI Taxonomy" id="39490"/>
    <lineage>
        <taxon>Bacteria</taxon>
        <taxon>Bacillati</taxon>
        <taxon>Bacillota</taxon>
        <taxon>Clostridia</taxon>
        <taxon>Eubacteriales</taxon>
        <taxon>Eubacteriaceae</taxon>
        <taxon>Eubacterium</taxon>
    </lineage>
</organism>
<evidence type="ECO:0000256" key="6">
    <source>
        <dbReference type="SAM" id="Phobius"/>
    </source>
</evidence>
<keyword evidence="3 6" id="KW-0812">Transmembrane</keyword>
<feature type="transmembrane region" description="Helical" evidence="6">
    <location>
        <begin position="120"/>
        <end position="139"/>
    </location>
</feature>
<accession>A0A2V1JT19</accession>
<evidence type="ECO:0000256" key="5">
    <source>
        <dbReference type="ARBA" id="ARBA00023136"/>
    </source>
</evidence>
<protein>
    <recommendedName>
        <fullName evidence="9">Cytosine permease</fullName>
    </recommendedName>
</protein>
<evidence type="ECO:0000313" key="8">
    <source>
        <dbReference type="Proteomes" id="UP000245288"/>
    </source>
</evidence>
<reference evidence="7 8" key="1">
    <citation type="submission" date="2014-09" db="EMBL/GenBank/DDBJ databases">
        <title>Butyrate-producing bacteria isolated from human gut.</title>
        <authorList>
            <person name="Zhang Q."/>
            <person name="Zhao L."/>
        </authorList>
    </citation>
    <scope>NUCLEOTIDE SEQUENCE [LARGE SCALE GENOMIC DNA]</scope>
    <source>
        <strain evidence="7 8">21</strain>
    </source>
</reference>
<keyword evidence="4 6" id="KW-1133">Transmembrane helix</keyword>
<dbReference type="AlphaFoldDB" id="A0A2V1JT19"/>
<sequence>MEKTKKIGPVALGAVFMAYFCSITAVPTGGLVGQGAKFTTGLAGMALGFVIGAVLIALSTMIGYKTGLKKDAVWKQMFGRQGFRIFSFAVAFCMAFWACFDLFNAAQAVYNIFPEGHKNFGFALAMVILLVVTIIGGVYGMDGVKLISNISIPIAIVLFVIIYIVSVRHAGGLEGLMAYQPTETTYTIGTIAQTMVGMWMAGYVGAIDLTTDAKNKKSVIIAALCGSGFVLLCFLVGQVGFMGTGVHTLADICASLGGAIFLIGSIFVMIAQGNTTPACDYMYSNSFAAVFNTTRKWFAIIIPLVAGVISFVIMYGPGVDFINTIVTAIGTIMAPLVAVMLTDFYIVHKGKLDIKEEKDLPVVNARPVICIIIGLAFSFALKLVPAIKLSTFLVLIVTAVLYAIVAKAGAEKKA</sequence>
<dbReference type="InterPro" id="IPR030191">
    <property type="entry name" value="CodB"/>
</dbReference>
<feature type="transmembrane region" description="Helical" evidence="6">
    <location>
        <begin position="297"/>
        <end position="315"/>
    </location>
</feature>
<evidence type="ECO:0000256" key="3">
    <source>
        <dbReference type="ARBA" id="ARBA00022692"/>
    </source>
</evidence>
<dbReference type="EMBL" id="JRFU01000008">
    <property type="protein sequence ID" value="PWE88007.1"/>
    <property type="molecule type" value="Genomic_DNA"/>
</dbReference>
<dbReference type="InterPro" id="IPR001248">
    <property type="entry name" value="Pur-cyt_permease"/>
</dbReference>
<evidence type="ECO:0000313" key="7">
    <source>
        <dbReference type="EMBL" id="PWE88007.1"/>
    </source>
</evidence>
<comment type="caution">
    <text evidence="7">The sequence shown here is derived from an EMBL/GenBank/DDBJ whole genome shotgun (WGS) entry which is preliminary data.</text>
</comment>
<keyword evidence="5 6" id="KW-0472">Membrane</keyword>
<dbReference type="RefSeq" id="WP_177957401.1">
    <property type="nucleotide sequence ID" value="NZ_CAJLEE010000008.1"/>
</dbReference>
<evidence type="ECO:0000256" key="4">
    <source>
        <dbReference type="ARBA" id="ARBA00022989"/>
    </source>
</evidence>
<gene>
    <name evidence="7" type="ORF">LG34_00760</name>
</gene>
<feature type="transmembrane region" description="Helical" evidence="6">
    <location>
        <begin position="219"/>
        <end position="243"/>
    </location>
</feature>
<feature type="transmembrane region" description="Helical" evidence="6">
    <location>
        <begin position="249"/>
        <end position="271"/>
    </location>
</feature>
<comment type="similarity">
    <text evidence="2">Belongs to the purine-cytosine permease (2.A.39) family.</text>
</comment>
<evidence type="ECO:0000256" key="2">
    <source>
        <dbReference type="ARBA" id="ARBA00008974"/>
    </source>
</evidence>
<dbReference type="PANTHER" id="PTHR30569:SF0">
    <property type="entry name" value="CYTOSINE PERMEASE"/>
    <property type="match status" value="1"/>
</dbReference>
<dbReference type="Pfam" id="PF02133">
    <property type="entry name" value="Transp_cyt_pur"/>
    <property type="match status" value="1"/>
</dbReference>
<feature type="transmembrane region" description="Helical" evidence="6">
    <location>
        <begin position="38"/>
        <end position="64"/>
    </location>
</feature>
<feature type="transmembrane region" description="Helical" evidence="6">
    <location>
        <begin position="85"/>
        <end position="108"/>
    </location>
</feature>
<dbReference type="Proteomes" id="UP000245288">
    <property type="component" value="Unassembled WGS sequence"/>
</dbReference>
<dbReference type="GO" id="GO:0015209">
    <property type="term" value="F:cytosine transmembrane transporter activity"/>
    <property type="evidence" value="ECO:0007669"/>
    <property type="project" value="InterPro"/>
</dbReference>
<proteinExistence type="inferred from homology"/>
<keyword evidence="8" id="KW-1185">Reference proteome</keyword>
<dbReference type="PANTHER" id="PTHR30569">
    <property type="entry name" value="CYTOSINE TRANSPORTER CODB"/>
    <property type="match status" value="1"/>
</dbReference>